<evidence type="ECO:0000256" key="1">
    <source>
        <dbReference type="PROSITE-ProRule" id="PRU00235"/>
    </source>
</evidence>
<feature type="region of interest" description="Disordered" evidence="2">
    <location>
        <begin position="1"/>
        <end position="33"/>
    </location>
</feature>
<dbReference type="RefSeq" id="XP_005788567.1">
    <property type="nucleotide sequence ID" value="XM_005788510.1"/>
</dbReference>
<dbReference type="PROSITE" id="PS50012">
    <property type="entry name" value="RCC1_3"/>
    <property type="match status" value="1"/>
</dbReference>
<name>A0A0D3KK53_EMIH1</name>
<protein>
    <submittedName>
        <fullName evidence="3">Uncharacterized protein</fullName>
    </submittedName>
</protein>
<dbReference type="InterPro" id="IPR000408">
    <property type="entry name" value="Reg_chr_condens"/>
</dbReference>
<reference evidence="4" key="1">
    <citation type="journal article" date="2013" name="Nature">
        <title>Pan genome of the phytoplankton Emiliania underpins its global distribution.</title>
        <authorList>
            <person name="Read B.A."/>
            <person name="Kegel J."/>
            <person name="Klute M.J."/>
            <person name="Kuo A."/>
            <person name="Lefebvre S.C."/>
            <person name="Maumus F."/>
            <person name="Mayer C."/>
            <person name="Miller J."/>
            <person name="Monier A."/>
            <person name="Salamov A."/>
            <person name="Young J."/>
            <person name="Aguilar M."/>
            <person name="Claverie J.M."/>
            <person name="Frickenhaus S."/>
            <person name="Gonzalez K."/>
            <person name="Herman E.K."/>
            <person name="Lin Y.C."/>
            <person name="Napier J."/>
            <person name="Ogata H."/>
            <person name="Sarno A.F."/>
            <person name="Shmutz J."/>
            <person name="Schroeder D."/>
            <person name="de Vargas C."/>
            <person name="Verret F."/>
            <person name="von Dassow P."/>
            <person name="Valentin K."/>
            <person name="Van de Peer Y."/>
            <person name="Wheeler G."/>
            <person name="Dacks J.B."/>
            <person name="Delwiche C.F."/>
            <person name="Dyhrman S.T."/>
            <person name="Glockner G."/>
            <person name="John U."/>
            <person name="Richards T."/>
            <person name="Worden A.Z."/>
            <person name="Zhang X."/>
            <person name="Grigoriev I.V."/>
            <person name="Allen A.E."/>
            <person name="Bidle K."/>
            <person name="Borodovsky M."/>
            <person name="Bowler C."/>
            <person name="Brownlee C."/>
            <person name="Cock J.M."/>
            <person name="Elias M."/>
            <person name="Gladyshev V.N."/>
            <person name="Groth M."/>
            <person name="Guda C."/>
            <person name="Hadaegh A."/>
            <person name="Iglesias-Rodriguez M.D."/>
            <person name="Jenkins J."/>
            <person name="Jones B.M."/>
            <person name="Lawson T."/>
            <person name="Leese F."/>
            <person name="Lindquist E."/>
            <person name="Lobanov A."/>
            <person name="Lomsadze A."/>
            <person name="Malik S.B."/>
            <person name="Marsh M.E."/>
            <person name="Mackinder L."/>
            <person name="Mock T."/>
            <person name="Mueller-Roeber B."/>
            <person name="Pagarete A."/>
            <person name="Parker M."/>
            <person name="Probert I."/>
            <person name="Quesneville H."/>
            <person name="Raines C."/>
            <person name="Rensing S.A."/>
            <person name="Riano-Pachon D.M."/>
            <person name="Richier S."/>
            <person name="Rokitta S."/>
            <person name="Shiraiwa Y."/>
            <person name="Soanes D.M."/>
            <person name="van der Giezen M."/>
            <person name="Wahlund T.M."/>
            <person name="Williams B."/>
            <person name="Wilson W."/>
            <person name="Wolfe G."/>
            <person name="Wurch L.L."/>
        </authorList>
    </citation>
    <scope>NUCLEOTIDE SEQUENCE</scope>
</reference>
<dbReference type="GeneID" id="17281409"/>
<dbReference type="EnsemblProtists" id="EOD36138">
    <property type="protein sequence ID" value="EOD36138"/>
    <property type="gene ID" value="EMIHUDRAFT_226705"/>
</dbReference>
<dbReference type="KEGG" id="ehx:EMIHUDRAFT_226705"/>
<feature type="repeat" description="RCC1" evidence="1">
    <location>
        <begin position="40"/>
        <end position="75"/>
    </location>
</feature>
<dbReference type="PaxDb" id="2903-EOD36138"/>
<sequence>MNQFTSSPANVKGCGVARLRPPPRTASYPSDGYPSDGYPRAVLSWGEGERGCLGHGEDLSNQLLPKKVETWAQGQ</sequence>
<dbReference type="HOGENOM" id="CLU_2676272_0_0_1"/>
<dbReference type="Proteomes" id="UP000013827">
    <property type="component" value="Unassembled WGS sequence"/>
</dbReference>
<evidence type="ECO:0000313" key="3">
    <source>
        <dbReference type="EnsemblProtists" id="EOD36138"/>
    </source>
</evidence>
<dbReference type="Pfam" id="PF00415">
    <property type="entry name" value="RCC1"/>
    <property type="match status" value="1"/>
</dbReference>
<evidence type="ECO:0000256" key="2">
    <source>
        <dbReference type="SAM" id="MobiDB-lite"/>
    </source>
</evidence>
<evidence type="ECO:0000313" key="4">
    <source>
        <dbReference type="Proteomes" id="UP000013827"/>
    </source>
</evidence>
<accession>A0A0D3KK53</accession>
<dbReference type="AlphaFoldDB" id="A0A0D3KK53"/>
<proteinExistence type="predicted"/>
<reference evidence="3" key="2">
    <citation type="submission" date="2024-10" db="UniProtKB">
        <authorList>
            <consortium name="EnsemblProtists"/>
        </authorList>
    </citation>
    <scope>IDENTIFICATION</scope>
</reference>
<keyword evidence="4" id="KW-1185">Reference proteome</keyword>
<organism evidence="3 4">
    <name type="scientific">Emiliania huxleyi (strain CCMP1516)</name>
    <dbReference type="NCBI Taxonomy" id="280463"/>
    <lineage>
        <taxon>Eukaryota</taxon>
        <taxon>Haptista</taxon>
        <taxon>Haptophyta</taxon>
        <taxon>Prymnesiophyceae</taxon>
        <taxon>Isochrysidales</taxon>
        <taxon>Noelaerhabdaceae</taxon>
        <taxon>Emiliania</taxon>
    </lineage>
</organism>